<dbReference type="Proteomes" id="UP000243308">
    <property type="component" value="Mitochondrion MT"/>
</dbReference>
<dbReference type="InterPro" id="IPR003647">
    <property type="entry name" value="Intron_nuc_1_rpt"/>
</dbReference>
<protein>
    <submittedName>
        <fullName evidence="6">GIY-YIG endonuclease</fullName>
    </submittedName>
</protein>
<dbReference type="Pfam" id="PF07453">
    <property type="entry name" value="NUMOD1"/>
    <property type="match status" value="1"/>
</dbReference>
<gene>
    <name evidence="6" type="ORF">MVEG_20018</name>
</gene>
<dbReference type="Pfam" id="PF07460">
    <property type="entry name" value="NUMOD3"/>
    <property type="match status" value="1"/>
</dbReference>
<evidence type="ECO:0000256" key="1">
    <source>
        <dbReference type="ARBA" id="ARBA00022722"/>
    </source>
</evidence>
<evidence type="ECO:0000256" key="2">
    <source>
        <dbReference type="ARBA" id="ARBA00022759"/>
    </source>
</evidence>
<feature type="domain" description="Nuclease-associated modular DNA-binding 1" evidence="4">
    <location>
        <begin position="55"/>
        <end position="94"/>
    </location>
</feature>
<geneLocation type="mitochondrion" evidence="6"/>
<evidence type="ECO:0000313" key="6">
    <source>
        <dbReference type="EMBL" id="KFH98280.1"/>
    </source>
</evidence>
<keyword evidence="3" id="KW-0378">Hydrolase</keyword>
<accession>A0A086VL81</accession>
<dbReference type="GO" id="GO:0004519">
    <property type="term" value="F:endonuclease activity"/>
    <property type="evidence" value="ECO:0007669"/>
    <property type="project" value="UniProtKB-KW"/>
</dbReference>
<dbReference type="EMBL" id="CM002878">
    <property type="protein sequence ID" value="KFH98280.1"/>
    <property type="molecule type" value="Genomic_DNA"/>
</dbReference>
<sequence>MDSLSPKYNILSIADSLLGYVHRKESITKMSETKKDKNHPMFGKTGENSPRGMLVFIYSFNTLSNETTLYKSFDNYTEAAKYLECSKHILSRYIDKNKLFKKQWKLSTSLIT</sequence>
<dbReference type="InterPro" id="IPR010896">
    <property type="entry name" value="NUMOD1"/>
</dbReference>
<dbReference type="AlphaFoldDB" id="A0A086VL81"/>
<evidence type="ECO:0000259" key="4">
    <source>
        <dbReference type="Pfam" id="PF07453"/>
    </source>
</evidence>
<reference evidence="6 7" key="1">
    <citation type="submission" date="2011-02" db="EMBL/GenBank/DDBJ databases">
        <title>The Genome Sequence of Mortierella verticillata NRRL 6337.</title>
        <authorList>
            <consortium name="The Broad Institute Genome Sequencing Platform"/>
            <person name="Russ C."/>
            <person name="Cuomo C."/>
            <person name="Burger G."/>
            <person name="Gray M.W."/>
            <person name="Holland P.W.H."/>
            <person name="King N."/>
            <person name="Lang F.B.F."/>
            <person name="Roger A.J."/>
            <person name="Ruiz-Trillo I."/>
            <person name="Young S.K."/>
            <person name="Zeng Q."/>
            <person name="Gargeya S."/>
            <person name="Alvarado L."/>
            <person name="Berlin A."/>
            <person name="Chapman S.B."/>
            <person name="Chen Z."/>
            <person name="Freedman E."/>
            <person name="Gellesch M."/>
            <person name="Goldberg J."/>
            <person name="Griggs A."/>
            <person name="Gujja S."/>
            <person name="Heilman E."/>
            <person name="Heiman D."/>
            <person name="Howarth C."/>
            <person name="Mehta T."/>
            <person name="Neiman D."/>
            <person name="Pearson M."/>
            <person name="Roberts A."/>
            <person name="Saif S."/>
            <person name="Shea T."/>
            <person name="Shenoy N."/>
            <person name="Sisk P."/>
            <person name="Stolte C."/>
            <person name="Sykes S."/>
            <person name="White J."/>
            <person name="Yandava C."/>
            <person name="Haas B."/>
            <person name="Nusbaum C."/>
            <person name="Birren B."/>
        </authorList>
    </citation>
    <scope>NUCLEOTIDE SEQUENCE [LARGE SCALE GENOMIC DNA]</scope>
    <source>
        <strain evidence="6 7">NRRL 6337</strain>
    </source>
</reference>
<keyword evidence="2 6" id="KW-0255">Endonuclease</keyword>
<organism evidence="6 7">
    <name type="scientific">Podila verticillata NRRL 6337</name>
    <dbReference type="NCBI Taxonomy" id="1069443"/>
    <lineage>
        <taxon>Eukaryota</taxon>
        <taxon>Fungi</taxon>
        <taxon>Fungi incertae sedis</taxon>
        <taxon>Mucoromycota</taxon>
        <taxon>Mortierellomycotina</taxon>
        <taxon>Mortierellomycetes</taxon>
        <taxon>Mortierellales</taxon>
        <taxon>Mortierellaceae</taxon>
        <taxon>Podila</taxon>
    </lineage>
</organism>
<dbReference type="GO" id="GO:0003677">
    <property type="term" value="F:DNA binding"/>
    <property type="evidence" value="ECO:0007669"/>
    <property type="project" value="InterPro"/>
</dbReference>
<dbReference type="SUPFAM" id="SSF64496">
    <property type="entry name" value="DNA-binding domain of intron-encoded endonucleases"/>
    <property type="match status" value="1"/>
</dbReference>
<keyword evidence="1" id="KW-0540">Nuclease</keyword>
<keyword evidence="7" id="KW-1185">Reference proteome</keyword>
<evidence type="ECO:0000256" key="3">
    <source>
        <dbReference type="ARBA" id="ARBA00022801"/>
    </source>
</evidence>
<evidence type="ECO:0000259" key="5">
    <source>
        <dbReference type="Pfam" id="PF07460"/>
    </source>
</evidence>
<evidence type="ECO:0000313" key="7">
    <source>
        <dbReference type="Proteomes" id="UP000243308"/>
    </source>
</evidence>
<keyword evidence="6" id="KW-0496">Mitochondrion</keyword>
<dbReference type="SMART" id="SM00497">
    <property type="entry name" value="IENR1"/>
    <property type="match status" value="1"/>
</dbReference>
<proteinExistence type="predicted"/>
<name>A0A086VL81_9FUNG</name>
<dbReference type="InterPro" id="IPR003611">
    <property type="entry name" value="NUMOD3"/>
</dbReference>
<feature type="domain" description="Nuclease associated modular" evidence="5">
    <location>
        <begin position="19"/>
        <end position="45"/>
    </location>
</feature>
<dbReference type="GO" id="GO:0016787">
    <property type="term" value="F:hydrolase activity"/>
    <property type="evidence" value="ECO:0007669"/>
    <property type="project" value="UniProtKB-KW"/>
</dbReference>